<dbReference type="GO" id="GO:0051603">
    <property type="term" value="P:proteolysis involved in protein catabolic process"/>
    <property type="evidence" value="ECO:0007669"/>
    <property type="project" value="TreeGrafter"/>
</dbReference>
<dbReference type="AlphaFoldDB" id="A0A5S3WXA0"/>
<comment type="caution">
    <text evidence="10">The sequence shown here is derived from an EMBL/GenBank/DDBJ whole genome shotgun (WGS) entry which is preliminary data.</text>
</comment>
<keyword evidence="2" id="KW-0479">Metal-binding</keyword>
<organism evidence="10 11">
    <name type="scientific">Pseudoalteromonas rubra</name>
    <dbReference type="NCBI Taxonomy" id="43658"/>
    <lineage>
        <taxon>Bacteria</taxon>
        <taxon>Pseudomonadati</taxon>
        <taxon>Pseudomonadota</taxon>
        <taxon>Gammaproteobacteria</taxon>
        <taxon>Alteromonadales</taxon>
        <taxon>Pseudoalteromonadaceae</taxon>
        <taxon>Pseudoalteromonas</taxon>
    </lineage>
</organism>
<dbReference type="RefSeq" id="WP_138546186.1">
    <property type="nucleotide sequence ID" value="NZ_PNCJ01000032.1"/>
</dbReference>
<dbReference type="Proteomes" id="UP000306719">
    <property type="component" value="Unassembled WGS sequence"/>
</dbReference>
<dbReference type="GO" id="GO:0046872">
    <property type="term" value="F:metal ion binding"/>
    <property type="evidence" value="ECO:0007669"/>
    <property type="project" value="UniProtKB-KW"/>
</dbReference>
<evidence type="ECO:0000256" key="6">
    <source>
        <dbReference type="PROSITE-ProRule" id="PRU00339"/>
    </source>
</evidence>
<dbReference type="InterPro" id="IPR011990">
    <property type="entry name" value="TPR-like_helical_dom_sf"/>
</dbReference>
<evidence type="ECO:0000256" key="3">
    <source>
        <dbReference type="ARBA" id="ARBA00022801"/>
    </source>
</evidence>
<evidence type="ECO:0000256" key="8">
    <source>
        <dbReference type="SAM" id="SignalP"/>
    </source>
</evidence>
<dbReference type="OrthoDB" id="9810445at2"/>
<evidence type="ECO:0000259" key="9">
    <source>
        <dbReference type="Pfam" id="PF01435"/>
    </source>
</evidence>
<dbReference type="InterPro" id="IPR019734">
    <property type="entry name" value="TPR_rpt"/>
</dbReference>
<keyword evidence="4 7" id="KW-0862">Zinc</keyword>
<feature type="chain" id="PRO_5024366257" description="Peptidase M48 domain-containing protein" evidence="8">
    <location>
        <begin position="22"/>
        <end position="388"/>
    </location>
</feature>
<keyword evidence="3 7" id="KW-0378">Hydrolase</keyword>
<dbReference type="SUPFAM" id="SSF81901">
    <property type="entry name" value="HCP-like"/>
    <property type="match status" value="1"/>
</dbReference>
<accession>A0A5S3WXA0</accession>
<keyword evidence="8" id="KW-0732">Signal</keyword>
<name>A0A5S3WXA0_9GAMM</name>
<dbReference type="Pfam" id="PF01435">
    <property type="entry name" value="Peptidase_M48"/>
    <property type="match status" value="1"/>
</dbReference>
<dbReference type="GO" id="GO:0004222">
    <property type="term" value="F:metalloendopeptidase activity"/>
    <property type="evidence" value="ECO:0007669"/>
    <property type="project" value="InterPro"/>
</dbReference>
<proteinExistence type="inferred from homology"/>
<gene>
    <name evidence="10" type="ORF">CWB98_18635</name>
</gene>
<dbReference type="Gene3D" id="3.30.2010.10">
    <property type="entry name" value="Metalloproteases ('zincins'), catalytic domain"/>
    <property type="match status" value="1"/>
</dbReference>
<feature type="repeat" description="TPR" evidence="6">
    <location>
        <begin position="341"/>
        <end position="374"/>
    </location>
</feature>
<dbReference type="GO" id="GO:0016020">
    <property type="term" value="C:membrane"/>
    <property type="evidence" value="ECO:0007669"/>
    <property type="project" value="TreeGrafter"/>
</dbReference>
<keyword evidence="1 7" id="KW-0645">Protease</keyword>
<evidence type="ECO:0000256" key="2">
    <source>
        <dbReference type="ARBA" id="ARBA00022723"/>
    </source>
</evidence>
<dbReference type="PROSITE" id="PS50005">
    <property type="entry name" value="TPR"/>
    <property type="match status" value="1"/>
</dbReference>
<dbReference type="CDD" id="cd07324">
    <property type="entry name" value="M48C_Oma1-like"/>
    <property type="match status" value="1"/>
</dbReference>
<dbReference type="PANTHER" id="PTHR22726">
    <property type="entry name" value="METALLOENDOPEPTIDASE OMA1"/>
    <property type="match status" value="1"/>
</dbReference>
<dbReference type="EMBL" id="PNCJ01000032">
    <property type="protein sequence ID" value="TMP34124.1"/>
    <property type="molecule type" value="Genomic_DNA"/>
</dbReference>
<comment type="cofactor">
    <cofactor evidence="7">
        <name>Zn(2+)</name>
        <dbReference type="ChEBI" id="CHEBI:29105"/>
    </cofactor>
    <text evidence="7">Binds 1 zinc ion per subunit.</text>
</comment>
<dbReference type="Gene3D" id="1.25.40.10">
    <property type="entry name" value="Tetratricopeptide repeat domain"/>
    <property type="match status" value="1"/>
</dbReference>
<evidence type="ECO:0000313" key="11">
    <source>
        <dbReference type="Proteomes" id="UP000306719"/>
    </source>
</evidence>
<protein>
    <recommendedName>
        <fullName evidence="9">Peptidase M48 domain-containing protein</fullName>
    </recommendedName>
</protein>
<comment type="similarity">
    <text evidence="7">Belongs to the peptidase M48 family.</text>
</comment>
<evidence type="ECO:0000256" key="1">
    <source>
        <dbReference type="ARBA" id="ARBA00022670"/>
    </source>
</evidence>
<keyword evidence="5 7" id="KW-0482">Metalloprotease</keyword>
<evidence type="ECO:0000256" key="5">
    <source>
        <dbReference type="ARBA" id="ARBA00023049"/>
    </source>
</evidence>
<dbReference type="PANTHER" id="PTHR22726:SF1">
    <property type="entry name" value="METALLOENDOPEPTIDASE OMA1, MITOCHONDRIAL"/>
    <property type="match status" value="1"/>
</dbReference>
<feature type="domain" description="Peptidase M48" evidence="9">
    <location>
        <begin position="66"/>
        <end position="248"/>
    </location>
</feature>
<dbReference type="InterPro" id="IPR001915">
    <property type="entry name" value="Peptidase_M48"/>
</dbReference>
<dbReference type="InterPro" id="IPR051156">
    <property type="entry name" value="Mito/Outer_Membr_Metalloprot"/>
</dbReference>
<reference evidence="10 11" key="1">
    <citation type="submission" date="2018-01" db="EMBL/GenBank/DDBJ databases">
        <authorList>
            <person name="Paulsen S."/>
            <person name="Gram L.K."/>
        </authorList>
    </citation>
    <scope>NUCLEOTIDE SEQUENCE [LARGE SCALE GENOMIC DNA]</scope>
    <source>
        <strain evidence="10 11">S2599</strain>
    </source>
</reference>
<reference evidence="11" key="2">
    <citation type="submission" date="2019-06" db="EMBL/GenBank/DDBJ databases">
        <title>Co-occurence of chitin degradation, pigmentation and bioactivity in marine Pseudoalteromonas.</title>
        <authorList>
            <person name="Sonnenschein E.C."/>
            <person name="Bech P.K."/>
        </authorList>
    </citation>
    <scope>NUCLEOTIDE SEQUENCE [LARGE SCALE GENOMIC DNA]</scope>
    <source>
        <strain evidence="11">S2599</strain>
    </source>
</reference>
<evidence type="ECO:0000256" key="7">
    <source>
        <dbReference type="RuleBase" id="RU003983"/>
    </source>
</evidence>
<feature type="signal peptide" evidence="8">
    <location>
        <begin position="1"/>
        <end position="21"/>
    </location>
</feature>
<evidence type="ECO:0000256" key="4">
    <source>
        <dbReference type="ARBA" id="ARBA00022833"/>
    </source>
</evidence>
<sequence>MMKGYSIVLALLLLIAGLSNANGQELTFAPTIDIKYEPDWASDEGGFWYKVNELEEDVKRSPYLIRDKELNQYVSEMVCKIAGEYCSSIRVYIIDNPHFNAAMYPNGMMHVWSGLLLRVENESQLAAILGHEIAHFLRTHQIEQWRKAQSSAWATVLLDAGIAAVTGVYGLATIAMSGNNAAFSRQHEKEADIMGTELMNRAGFDPNEASKLWHSVMHEREKDKSKESDLAFWASHPPSKERNEYLDKHAKRLVADKPKAHVKPLVPILSSRYYMLMKGHIELEELEQTQVLLKRHQALGYPPAYINYFYGELYRKRGNAGDKEKAISYYQEAIEHPTVPSSAYKHLAYLYLKDKKNILAKEHFQKYLDAEPKAKDRAMIKYYLKSLG</sequence>
<evidence type="ECO:0000313" key="10">
    <source>
        <dbReference type="EMBL" id="TMP34124.1"/>
    </source>
</evidence>
<keyword evidence="6" id="KW-0802">TPR repeat</keyword>